<dbReference type="Proteomes" id="UP000468735">
    <property type="component" value="Unassembled WGS sequence"/>
</dbReference>
<keyword evidence="1" id="KW-0472">Membrane</keyword>
<gene>
    <name evidence="2" type="ORF">F8566_01330</name>
</gene>
<dbReference type="EMBL" id="WBMT01000001">
    <property type="protein sequence ID" value="KAB2352363.1"/>
    <property type="molecule type" value="Genomic_DNA"/>
</dbReference>
<keyword evidence="1" id="KW-1133">Transmembrane helix</keyword>
<sequence length="192" mass="20450">MQFWSVVRWVRAASFSAACALLAAAGHVFGGGRVDGAALALGLAIVFVPALALTGRERTMETILPAVAVTQVLLHALLPEGDGQDAVAGSVGHGQHGSSGLDMLLMHLVAILATAWWLKCGEAALCALARHLVGWVLAALLWLDCCTPVNGPRPPIGRAHRRLDLRLEVLRHVVDRRGPPLRSRPRTLCCGW</sequence>
<name>A0A6H9ZA71_9ACTN</name>
<comment type="caution">
    <text evidence="2">The sequence shown here is derived from an EMBL/GenBank/DDBJ whole genome shotgun (WGS) entry which is preliminary data.</text>
</comment>
<evidence type="ECO:0000256" key="1">
    <source>
        <dbReference type="SAM" id="Phobius"/>
    </source>
</evidence>
<dbReference type="AlphaFoldDB" id="A0A6H9ZA71"/>
<evidence type="ECO:0000313" key="3">
    <source>
        <dbReference type="Proteomes" id="UP000468735"/>
    </source>
</evidence>
<dbReference type="OrthoDB" id="5191668at2"/>
<accession>A0A6H9ZA71</accession>
<keyword evidence="3" id="KW-1185">Reference proteome</keyword>
<proteinExistence type="predicted"/>
<evidence type="ECO:0000313" key="2">
    <source>
        <dbReference type="EMBL" id="KAB2352363.1"/>
    </source>
</evidence>
<dbReference type="RefSeq" id="WP_151557099.1">
    <property type="nucleotide sequence ID" value="NZ_WBMT01000001.1"/>
</dbReference>
<protein>
    <submittedName>
        <fullName evidence="2">MFS transporter</fullName>
    </submittedName>
</protein>
<keyword evidence="1" id="KW-0812">Transmembrane</keyword>
<organism evidence="2 3">
    <name type="scientific">Actinomadura rudentiformis</name>
    <dbReference type="NCBI Taxonomy" id="359158"/>
    <lineage>
        <taxon>Bacteria</taxon>
        <taxon>Bacillati</taxon>
        <taxon>Actinomycetota</taxon>
        <taxon>Actinomycetes</taxon>
        <taxon>Streptosporangiales</taxon>
        <taxon>Thermomonosporaceae</taxon>
        <taxon>Actinomadura</taxon>
    </lineage>
</organism>
<feature type="transmembrane region" description="Helical" evidence="1">
    <location>
        <begin position="36"/>
        <end position="55"/>
    </location>
</feature>
<reference evidence="2 3" key="1">
    <citation type="submission" date="2019-09" db="EMBL/GenBank/DDBJ databases">
        <title>Actinomadura physcomitrii sp. nov., a novel actinomycete isolated from moss [Physcomitrium sphaericum (Ludw) Fuernr].</title>
        <authorList>
            <person name="Zhuang X."/>
            <person name="Liu C."/>
        </authorList>
    </citation>
    <scope>NUCLEOTIDE SEQUENCE [LARGE SCALE GENOMIC DNA]</scope>
    <source>
        <strain evidence="2 3">HMC1</strain>
    </source>
</reference>